<gene>
    <name evidence="3" type="ORF">CK510_16550</name>
</gene>
<evidence type="ECO:0000313" key="3">
    <source>
        <dbReference type="EMBL" id="PAX52951.1"/>
    </source>
</evidence>
<keyword evidence="2" id="KW-1133">Transmembrane helix</keyword>
<keyword evidence="2" id="KW-0472">Membrane</keyword>
<accession>A0A2A2TGY5</accession>
<dbReference type="OrthoDB" id="515212at2"/>
<sequence length="80" mass="9133">MNSNNKIETSKFWIQVLFSTVVLSLCTFQLVNKDSQASEKAMYWGGLTGVLAYWLPSPSSSRESEQYKRTPQKEMPNVIL</sequence>
<proteinExistence type="predicted"/>
<feature type="compositionally biased region" description="Basic and acidic residues" evidence="1">
    <location>
        <begin position="62"/>
        <end position="72"/>
    </location>
</feature>
<evidence type="ECO:0000256" key="1">
    <source>
        <dbReference type="SAM" id="MobiDB-lite"/>
    </source>
</evidence>
<dbReference type="RefSeq" id="WP_095722751.1">
    <property type="nucleotide sequence ID" value="NZ_NTFS01000184.1"/>
</dbReference>
<reference evidence="3 4" key="1">
    <citation type="submission" date="2017-08" db="EMBL/GenBank/DDBJ databases">
        <title>Draft genome sequence of filamentous cyanobacterium Calothrix elsteri CCALA 953.</title>
        <authorList>
            <person name="Gagunashvili A.N."/>
            <person name="Elster J."/>
            <person name="Andresson O.S."/>
        </authorList>
    </citation>
    <scope>NUCLEOTIDE SEQUENCE [LARGE SCALE GENOMIC DNA]</scope>
    <source>
        <strain evidence="3 4">CCALA 953</strain>
    </source>
</reference>
<evidence type="ECO:0000256" key="2">
    <source>
        <dbReference type="SAM" id="Phobius"/>
    </source>
</evidence>
<protein>
    <submittedName>
        <fullName evidence="3">Uncharacterized protein</fullName>
    </submittedName>
</protein>
<organism evidence="3 4">
    <name type="scientific">Brunnivagina elsteri CCALA 953</name>
    <dbReference type="NCBI Taxonomy" id="987040"/>
    <lineage>
        <taxon>Bacteria</taxon>
        <taxon>Bacillati</taxon>
        <taxon>Cyanobacteriota</taxon>
        <taxon>Cyanophyceae</taxon>
        <taxon>Nostocales</taxon>
        <taxon>Calotrichaceae</taxon>
        <taxon>Brunnivagina</taxon>
    </lineage>
</organism>
<keyword evidence="2" id="KW-0812">Transmembrane</keyword>
<name>A0A2A2TGY5_9CYAN</name>
<feature type="region of interest" description="Disordered" evidence="1">
    <location>
        <begin position="58"/>
        <end position="80"/>
    </location>
</feature>
<comment type="caution">
    <text evidence="3">The sequence shown here is derived from an EMBL/GenBank/DDBJ whole genome shotgun (WGS) entry which is preliminary data.</text>
</comment>
<feature type="transmembrane region" description="Helical" evidence="2">
    <location>
        <begin position="12"/>
        <end position="31"/>
    </location>
</feature>
<dbReference type="AlphaFoldDB" id="A0A2A2TGY5"/>
<dbReference type="Proteomes" id="UP000218238">
    <property type="component" value="Unassembled WGS sequence"/>
</dbReference>
<dbReference type="EMBL" id="NTFS01000184">
    <property type="protein sequence ID" value="PAX52951.1"/>
    <property type="molecule type" value="Genomic_DNA"/>
</dbReference>
<keyword evidence="4" id="KW-1185">Reference proteome</keyword>
<evidence type="ECO:0000313" key="4">
    <source>
        <dbReference type="Proteomes" id="UP000218238"/>
    </source>
</evidence>